<dbReference type="PANTHER" id="PTHR23245:SF36">
    <property type="entry name" value="TRNA (GUANINE(37)-N1)-METHYLTRANSFERASE"/>
    <property type="match status" value="1"/>
</dbReference>
<dbReference type="Proteomes" id="UP000005877">
    <property type="component" value="Chromosome"/>
</dbReference>
<evidence type="ECO:0000256" key="3">
    <source>
        <dbReference type="ARBA" id="ARBA00022679"/>
    </source>
</evidence>
<keyword evidence="4" id="KW-0949">S-adenosyl-L-methionine</keyword>
<evidence type="ECO:0000259" key="6">
    <source>
        <dbReference type="PROSITE" id="PS51684"/>
    </source>
</evidence>
<dbReference type="InterPro" id="IPR056744">
    <property type="entry name" value="TRM5/TYW2-like_N"/>
</dbReference>
<keyword evidence="1" id="KW-0963">Cytoplasm</keyword>
<dbReference type="InterPro" id="IPR040601">
    <property type="entry name" value="Trm5a/b_N"/>
</dbReference>
<dbReference type="PANTHER" id="PTHR23245">
    <property type="entry name" value="TRNA METHYLTRANSFERASE"/>
    <property type="match status" value="1"/>
</dbReference>
<keyword evidence="8" id="KW-1185">Reference proteome</keyword>
<accession>G7WKG9</accession>
<protein>
    <submittedName>
        <fullName evidence="7">Methyltransferase, putative</fullName>
    </submittedName>
</protein>
<dbReference type="Gene3D" id="3.30.70.2580">
    <property type="match status" value="1"/>
</dbReference>
<dbReference type="Pfam" id="PF25133">
    <property type="entry name" value="TYW2_N_2"/>
    <property type="match status" value="1"/>
</dbReference>
<dbReference type="RefSeq" id="WP_014586980.1">
    <property type="nucleotide sequence ID" value="NC_017527.1"/>
</dbReference>
<dbReference type="InterPro" id="IPR056743">
    <property type="entry name" value="TRM5-TYW2-like_MTfase"/>
</dbReference>
<evidence type="ECO:0000256" key="4">
    <source>
        <dbReference type="ARBA" id="ARBA00022691"/>
    </source>
</evidence>
<gene>
    <name evidence="7" type="ordered locus">Mhar_1432</name>
</gene>
<dbReference type="GO" id="GO:0002939">
    <property type="term" value="P:tRNA N1-guanine methylation"/>
    <property type="evidence" value="ECO:0007669"/>
    <property type="project" value="TreeGrafter"/>
</dbReference>
<dbReference type="PATRIC" id="fig|1110509.7.peg.1592"/>
<keyword evidence="3 7" id="KW-0808">Transferase</keyword>
<dbReference type="Gene3D" id="3.40.50.150">
    <property type="entry name" value="Vaccinia Virus protein VP39"/>
    <property type="match status" value="1"/>
</dbReference>
<evidence type="ECO:0000256" key="1">
    <source>
        <dbReference type="ARBA" id="ARBA00022490"/>
    </source>
</evidence>
<evidence type="ECO:0000313" key="7">
    <source>
        <dbReference type="EMBL" id="AET64796.1"/>
    </source>
</evidence>
<proteinExistence type="predicted"/>
<evidence type="ECO:0000256" key="2">
    <source>
        <dbReference type="ARBA" id="ARBA00022603"/>
    </source>
</evidence>
<organism evidence="7 8">
    <name type="scientific">Methanothrix harundinacea (strain 6Ac)</name>
    <name type="common">Methanosaeta harundinacea</name>
    <dbReference type="NCBI Taxonomy" id="1110509"/>
    <lineage>
        <taxon>Archaea</taxon>
        <taxon>Methanobacteriati</taxon>
        <taxon>Methanobacteriota</taxon>
        <taxon>Stenosarchaea group</taxon>
        <taxon>Methanomicrobia</taxon>
        <taxon>Methanotrichales</taxon>
        <taxon>Methanotrichaceae</taxon>
        <taxon>Methanothrix</taxon>
    </lineage>
</organism>
<reference evidence="7 8" key="1">
    <citation type="journal article" date="2012" name="PLoS ONE">
        <title>The genome characteristics and predicted function of methyl-group oxidation pathway in the obligate aceticlastic methanogens, Methanosaeta spp.</title>
        <authorList>
            <person name="Zhu J."/>
            <person name="Zheng H."/>
            <person name="Ai G."/>
            <person name="Zhang G."/>
            <person name="Liu D."/>
            <person name="Liu X."/>
            <person name="Dong X."/>
        </authorList>
    </citation>
    <scope>NUCLEOTIDE SEQUENCE [LARGE SCALE GENOMIC DNA]</scope>
    <source>
        <strain evidence="7 8">6Ac</strain>
    </source>
</reference>
<dbReference type="AlphaFoldDB" id="G7WKG9"/>
<keyword evidence="2 7" id="KW-0489">Methyltransferase</keyword>
<dbReference type="GeneID" id="12510601"/>
<dbReference type="InterPro" id="IPR030382">
    <property type="entry name" value="MeTrfase_TRM5/TYW2"/>
</dbReference>
<evidence type="ECO:0000256" key="5">
    <source>
        <dbReference type="ARBA" id="ARBA00022694"/>
    </source>
</evidence>
<dbReference type="Pfam" id="PF18093">
    <property type="entry name" value="Trm5_N"/>
    <property type="match status" value="1"/>
</dbReference>
<dbReference type="STRING" id="1110509.Mhar_1432"/>
<dbReference type="HOGENOM" id="CLU_022610_0_1_2"/>
<dbReference type="GO" id="GO:0005737">
    <property type="term" value="C:cytoplasm"/>
    <property type="evidence" value="ECO:0007669"/>
    <property type="project" value="TreeGrafter"/>
</dbReference>
<dbReference type="CDD" id="cd02440">
    <property type="entry name" value="AdoMet_MTases"/>
    <property type="match status" value="1"/>
</dbReference>
<dbReference type="InterPro" id="IPR029063">
    <property type="entry name" value="SAM-dependent_MTases_sf"/>
</dbReference>
<keyword evidence="5" id="KW-0819">tRNA processing</keyword>
<dbReference type="OrthoDB" id="8079at2157"/>
<dbReference type="PROSITE" id="PS51684">
    <property type="entry name" value="SAM_MT_TRM5_TYW2"/>
    <property type="match status" value="1"/>
</dbReference>
<sequence length="345" mass="38067">MASTLGLKVRRREGEVFRRRLVEMGAFDPGRKIRSEGEDLYMPILELSREAKEELSSLGEFDLVEAEFREEEPRETVEGLLGRKASFEVVGDIAILEGADQEAAAAIIAVHRNVRAVISPLTAVEGEYRTRRFEHVAGEARTTTVHREHGLRYRIDLERAYFTPRLGTERLRVASLVRRGEAAVDMFAGVGPFALLIAKRGARVVAVDKNPDAVRLLRENANLNRITDMVILEADAADLAEEFANRADRVIMNLPHSARDFLGAAMKVAKDGGVVHYYAIAPEDDLFGRDTAFVEEAASASGVKAEILRRGVVRSYAPHQYNIVIDFAVHKRVAAEGGGRPGPGP</sequence>
<dbReference type="Pfam" id="PF02475">
    <property type="entry name" value="TRM5-TYW2_MTfase"/>
    <property type="match status" value="1"/>
</dbReference>
<dbReference type="KEGG" id="mhi:Mhar_1432"/>
<dbReference type="EMBL" id="CP003117">
    <property type="protein sequence ID" value="AET64796.1"/>
    <property type="molecule type" value="Genomic_DNA"/>
</dbReference>
<feature type="domain" description="SAM-dependent methyltransferase TRM5/TYW2-type" evidence="6">
    <location>
        <begin position="87"/>
        <end position="331"/>
    </location>
</feature>
<evidence type="ECO:0000313" key="8">
    <source>
        <dbReference type="Proteomes" id="UP000005877"/>
    </source>
</evidence>
<dbReference type="SUPFAM" id="SSF53335">
    <property type="entry name" value="S-adenosyl-L-methionine-dependent methyltransferases"/>
    <property type="match status" value="1"/>
</dbReference>
<name>G7WKG9_METH6</name>
<dbReference type="GO" id="GO:0008175">
    <property type="term" value="F:tRNA methyltransferase activity"/>
    <property type="evidence" value="ECO:0007669"/>
    <property type="project" value="TreeGrafter"/>
</dbReference>